<feature type="compositionally biased region" description="Acidic residues" evidence="1">
    <location>
        <begin position="59"/>
        <end position="68"/>
    </location>
</feature>
<gene>
    <name evidence="2" type="ORF">H920_08745</name>
</gene>
<protein>
    <submittedName>
        <fullName evidence="2">Uncharacterized protein</fullName>
    </submittedName>
</protein>
<dbReference type="AlphaFoldDB" id="A0A091DH71"/>
<name>A0A091DH71_FUKDA</name>
<sequence>MTFFLSCCAWSSANKSGEGKRGGRRRRRKKEKRKRKKRKERQSERRNKRKKKKRKDNEKEEEEEEEEEEKKPESCSNEQDDLERDIQSFLARTSSSHKPRGCEREWEYLPSDSKIHNRVADIVTLSIHYLVIALAVYLNWTVPVIELTSAIKAPYLFLPLEMVHIPH</sequence>
<reference evidence="2 3" key="1">
    <citation type="submission" date="2013-11" db="EMBL/GenBank/DDBJ databases">
        <title>The Damaraland mole rat (Fukomys damarensis) genome and evolution of African mole rats.</title>
        <authorList>
            <person name="Gladyshev V.N."/>
            <person name="Fang X."/>
        </authorList>
    </citation>
    <scope>NUCLEOTIDE SEQUENCE [LARGE SCALE GENOMIC DNA]</scope>
    <source>
        <tissue evidence="2">Liver</tissue>
    </source>
</reference>
<organism evidence="2 3">
    <name type="scientific">Fukomys damarensis</name>
    <name type="common">Damaraland mole rat</name>
    <name type="synonym">Cryptomys damarensis</name>
    <dbReference type="NCBI Taxonomy" id="885580"/>
    <lineage>
        <taxon>Eukaryota</taxon>
        <taxon>Metazoa</taxon>
        <taxon>Chordata</taxon>
        <taxon>Craniata</taxon>
        <taxon>Vertebrata</taxon>
        <taxon>Euteleostomi</taxon>
        <taxon>Mammalia</taxon>
        <taxon>Eutheria</taxon>
        <taxon>Euarchontoglires</taxon>
        <taxon>Glires</taxon>
        <taxon>Rodentia</taxon>
        <taxon>Hystricomorpha</taxon>
        <taxon>Bathyergidae</taxon>
        <taxon>Fukomys</taxon>
    </lineage>
</organism>
<feature type="region of interest" description="Disordered" evidence="1">
    <location>
        <begin position="11"/>
        <end position="81"/>
    </location>
</feature>
<accession>A0A091DH71</accession>
<keyword evidence="3" id="KW-1185">Reference proteome</keyword>
<evidence type="ECO:0000313" key="3">
    <source>
        <dbReference type="Proteomes" id="UP000028990"/>
    </source>
</evidence>
<dbReference type="Proteomes" id="UP000028990">
    <property type="component" value="Unassembled WGS sequence"/>
</dbReference>
<dbReference type="EMBL" id="KN122559">
    <property type="protein sequence ID" value="KFO29833.1"/>
    <property type="molecule type" value="Genomic_DNA"/>
</dbReference>
<evidence type="ECO:0000313" key="2">
    <source>
        <dbReference type="EMBL" id="KFO29833.1"/>
    </source>
</evidence>
<feature type="compositionally biased region" description="Basic residues" evidence="1">
    <location>
        <begin position="22"/>
        <end position="54"/>
    </location>
</feature>
<proteinExistence type="predicted"/>
<evidence type="ECO:0000256" key="1">
    <source>
        <dbReference type="SAM" id="MobiDB-lite"/>
    </source>
</evidence>